<dbReference type="PANTHER" id="PTHR43433:SF10">
    <property type="entry name" value="AB HYDROLASE-1 DOMAIN-CONTAINING PROTEIN"/>
    <property type="match status" value="1"/>
</dbReference>
<evidence type="ECO:0000259" key="1">
    <source>
        <dbReference type="Pfam" id="PF00561"/>
    </source>
</evidence>
<accession>A0A261RRB5</accession>
<dbReference type="GO" id="GO:0003824">
    <property type="term" value="F:catalytic activity"/>
    <property type="evidence" value="ECO:0007669"/>
    <property type="project" value="InterPro"/>
</dbReference>
<sequence length="261" mass="28107">MSYLDIGSGPTVVLGHSYLWSAQMWAPQIAALSEHCRVIVPELWGHGKSAAMPAGTADLGHLARQHLELLDRLGVENFVVAGLSVGGMWGVELALQVPDRVSGLVLLGTFFGSEPAPSRERYFSMLKTAESVGAVPDAIVDAILPLFFSATSLAHRQDLIDMFRQGLRQASREDIVQSIVPLGRMIFGRRDGLADLRRLTMPALVVTGEQDRSRPPAEGRAMAEALGCKFVELAGAGHVSSLEAPDEVTELLAAFIQKAVR</sequence>
<dbReference type="InterPro" id="IPR000639">
    <property type="entry name" value="Epox_hydrolase-like"/>
</dbReference>
<dbReference type="SUPFAM" id="SSF53474">
    <property type="entry name" value="alpha/beta-Hydrolases"/>
    <property type="match status" value="1"/>
</dbReference>
<protein>
    <recommendedName>
        <fullName evidence="1">AB hydrolase-1 domain-containing protein</fullName>
    </recommendedName>
</protein>
<dbReference type="Gene3D" id="3.40.50.1820">
    <property type="entry name" value="alpha/beta hydrolase"/>
    <property type="match status" value="1"/>
</dbReference>
<comment type="caution">
    <text evidence="2">The sequence shown here is derived from an EMBL/GenBank/DDBJ whole genome shotgun (WGS) entry which is preliminary data.</text>
</comment>
<dbReference type="Proteomes" id="UP000216947">
    <property type="component" value="Unassembled WGS sequence"/>
</dbReference>
<dbReference type="PRINTS" id="PR00111">
    <property type="entry name" value="ABHYDROLASE"/>
</dbReference>
<evidence type="ECO:0000313" key="2">
    <source>
        <dbReference type="EMBL" id="OZI27606.1"/>
    </source>
</evidence>
<dbReference type="InterPro" id="IPR050471">
    <property type="entry name" value="AB_hydrolase"/>
</dbReference>
<dbReference type="AlphaFoldDB" id="A0A261RRB5"/>
<dbReference type="Pfam" id="PF00561">
    <property type="entry name" value="Abhydrolase_1"/>
    <property type="match status" value="1"/>
</dbReference>
<reference evidence="3" key="1">
    <citation type="submission" date="2017-05" db="EMBL/GenBank/DDBJ databases">
        <title>Complete and WGS of Bordetella genogroups.</title>
        <authorList>
            <person name="Spilker T."/>
            <person name="Lipuma J."/>
        </authorList>
    </citation>
    <scope>NUCLEOTIDE SEQUENCE [LARGE SCALE GENOMIC DNA]</scope>
    <source>
        <strain evidence="3">AU18089</strain>
    </source>
</reference>
<feature type="domain" description="AB hydrolase-1" evidence="1">
    <location>
        <begin position="10"/>
        <end position="245"/>
    </location>
</feature>
<dbReference type="EMBL" id="NEVK01000001">
    <property type="protein sequence ID" value="OZI27606.1"/>
    <property type="molecule type" value="Genomic_DNA"/>
</dbReference>
<dbReference type="InterPro" id="IPR029058">
    <property type="entry name" value="AB_hydrolase_fold"/>
</dbReference>
<dbReference type="InterPro" id="IPR000073">
    <property type="entry name" value="AB_hydrolase_1"/>
</dbReference>
<name>A0A261RRB5_9BORD</name>
<dbReference type="PANTHER" id="PTHR43433">
    <property type="entry name" value="HYDROLASE, ALPHA/BETA FOLD FAMILY PROTEIN"/>
    <property type="match status" value="1"/>
</dbReference>
<gene>
    <name evidence="2" type="ORF">CAL19_01870</name>
</gene>
<proteinExistence type="predicted"/>
<evidence type="ECO:0000313" key="3">
    <source>
        <dbReference type="Proteomes" id="UP000216947"/>
    </source>
</evidence>
<organism evidence="2 3">
    <name type="scientific">Bordetella genomosp. 7</name>
    <dbReference type="NCBI Taxonomy" id="1416805"/>
    <lineage>
        <taxon>Bacteria</taxon>
        <taxon>Pseudomonadati</taxon>
        <taxon>Pseudomonadota</taxon>
        <taxon>Betaproteobacteria</taxon>
        <taxon>Burkholderiales</taxon>
        <taxon>Alcaligenaceae</taxon>
        <taxon>Bordetella</taxon>
    </lineage>
</organism>
<dbReference type="PRINTS" id="PR00412">
    <property type="entry name" value="EPOXHYDRLASE"/>
</dbReference>
<keyword evidence="3" id="KW-1185">Reference proteome</keyword>